<feature type="compositionally biased region" description="Basic and acidic residues" evidence="3">
    <location>
        <begin position="19"/>
        <end position="64"/>
    </location>
</feature>
<dbReference type="GO" id="GO:0016616">
    <property type="term" value="F:oxidoreductase activity, acting on the CH-OH group of donors, NAD or NADP as acceptor"/>
    <property type="evidence" value="ECO:0007669"/>
    <property type="project" value="TreeGrafter"/>
</dbReference>
<dbReference type="PANTHER" id="PTHR42760">
    <property type="entry name" value="SHORT-CHAIN DEHYDROGENASES/REDUCTASES FAMILY MEMBER"/>
    <property type="match status" value="1"/>
</dbReference>
<dbReference type="InterPro" id="IPR036291">
    <property type="entry name" value="NAD(P)-bd_dom_sf"/>
</dbReference>
<dbReference type="SMART" id="SM00822">
    <property type="entry name" value="PKS_KR"/>
    <property type="match status" value="1"/>
</dbReference>
<dbReference type="Proteomes" id="UP000319210">
    <property type="component" value="Unassembled WGS sequence"/>
</dbReference>
<dbReference type="Gene3D" id="3.40.50.720">
    <property type="entry name" value="NAD(P)-binding Rossmann-like Domain"/>
    <property type="match status" value="1"/>
</dbReference>
<evidence type="ECO:0000256" key="3">
    <source>
        <dbReference type="SAM" id="MobiDB-lite"/>
    </source>
</evidence>
<protein>
    <recommendedName>
        <fullName evidence="4">Ketoreductase domain-containing protein</fullName>
    </recommendedName>
</protein>
<dbReference type="CDD" id="cd05233">
    <property type="entry name" value="SDR_c"/>
    <property type="match status" value="1"/>
</dbReference>
<evidence type="ECO:0000313" key="5">
    <source>
        <dbReference type="EMBL" id="GEB51438.1"/>
    </source>
</evidence>
<dbReference type="AlphaFoldDB" id="A0A4Y3R3X7"/>
<keyword evidence="2" id="KW-0560">Oxidoreductase</keyword>
<dbReference type="SUPFAM" id="SSF51735">
    <property type="entry name" value="NAD(P)-binding Rossmann-fold domains"/>
    <property type="match status" value="1"/>
</dbReference>
<dbReference type="InterPro" id="IPR002347">
    <property type="entry name" value="SDR_fam"/>
</dbReference>
<comment type="caution">
    <text evidence="5">The sequence shown here is derived from an EMBL/GenBank/DDBJ whole genome shotgun (WGS) entry which is preliminary data.</text>
</comment>
<dbReference type="RefSeq" id="WP_141275535.1">
    <property type="nucleotide sequence ID" value="NZ_BJMM01000020.1"/>
</dbReference>
<feature type="domain" description="Ketoreductase" evidence="4">
    <location>
        <begin position="95"/>
        <end position="275"/>
    </location>
</feature>
<sequence>MSDEKNPPAQPTPRPGAPRQRDEPRRDAPRPEGAQPHEPRRDGPQRDEPRPDAPRRHGPHHDGPEPGQSASARDTGVPGRAAEPGGAVYPDLAGKVAVVTGASRGIGAETARALAAQGVAVCLVGRDRAALFSVVDEIGRGGGTATGAVTDVTDARALAALAHRVTDELGPVDVLAAFAGGRSAPLPALEMTEERWRRTLDTELTSAFLTVRTFLPGMVERGSGVVLTLSSSAGRRPGTPDIAYGAAHAGLSMLTGQLAAEVGPYGVRVNCLAPSSIRTEKVRRDMPPEEQHRTALRHPLRRMGEPGDVASTALFLASDAASWLTGLTVDVAGGRITG</sequence>
<name>A0A4Y3R3X7_STRCI</name>
<dbReference type="OrthoDB" id="517007at2"/>
<gene>
    <name evidence="5" type="ORF">SCA03_39890</name>
</gene>
<dbReference type="InterPro" id="IPR057326">
    <property type="entry name" value="KR_dom"/>
</dbReference>
<evidence type="ECO:0000259" key="4">
    <source>
        <dbReference type="SMART" id="SM00822"/>
    </source>
</evidence>
<evidence type="ECO:0000313" key="6">
    <source>
        <dbReference type="Proteomes" id="UP000319210"/>
    </source>
</evidence>
<dbReference type="EMBL" id="BJMM01000020">
    <property type="protein sequence ID" value="GEB51438.1"/>
    <property type="molecule type" value="Genomic_DNA"/>
</dbReference>
<proteinExistence type="inferred from homology"/>
<organism evidence="5 6">
    <name type="scientific">Streptomyces cacaoi</name>
    <dbReference type="NCBI Taxonomy" id="1898"/>
    <lineage>
        <taxon>Bacteria</taxon>
        <taxon>Bacillati</taxon>
        <taxon>Actinomycetota</taxon>
        <taxon>Actinomycetes</taxon>
        <taxon>Kitasatosporales</taxon>
        <taxon>Streptomycetaceae</taxon>
        <taxon>Streptomyces</taxon>
    </lineage>
</organism>
<dbReference type="PRINTS" id="PR00081">
    <property type="entry name" value="GDHRDH"/>
</dbReference>
<accession>A0A4Y3R3X7</accession>
<feature type="region of interest" description="Disordered" evidence="3">
    <location>
        <begin position="1"/>
        <end position="88"/>
    </location>
</feature>
<comment type="similarity">
    <text evidence="1">Belongs to the short-chain dehydrogenases/reductases (SDR) family.</text>
</comment>
<evidence type="ECO:0000256" key="1">
    <source>
        <dbReference type="ARBA" id="ARBA00006484"/>
    </source>
</evidence>
<evidence type="ECO:0000256" key="2">
    <source>
        <dbReference type="ARBA" id="ARBA00023002"/>
    </source>
</evidence>
<keyword evidence="6" id="KW-1185">Reference proteome</keyword>
<reference evidence="5 6" key="1">
    <citation type="submission" date="2019-06" db="EMBL/GenBank/DDBJ databases">
        <title>Whole genome shotgun sequence of Streptomyces cacaoi subsp. cacaoi NBRC 12748.</title>
        <authorList>
            <person name="Hosoyama A."/>
            <person name="Uohara A."/>
            <person name="Ohji S."/>
            <person name="Ichikawa N."/>
        </authorList>
    </citation>
    <scope>NUCLEOTIDE SEQUENCE [LARGE SCALE GENOMIC DNA]</scope>
    <source>
        <strain evidence="5 6">NBRC 12748</strain>
    </source>
</reference>
<dbReference type="Pfam" id="PF13561">
    <property type="entry name" value="adh_short_C2"/>
    <property type="match status" value="1"/>
</dbReference>
<dbReference type="PANTHER" id="PTHR42760:SF133">
    <property type="entry name" value="3-OXOACYL-[ACYL-CARRIER-PROTEIN] REDUCTASE"/>
    <property type="match status" value="1"/>
</dbReference>
<dbReference type="FunFam" id="3.40.50.720:FF:000084">
    <property type="entry name" value="Short-chain dehydrogenase reductase"/>
    <property type="match status" value="1"/>
</dbReference>